<comment type="caution">
    <text evidence="2">The sequence shown here is derived from an EMBL/GenBank/DDBJ whole genome shotgun (WGS) entry which is preliminary data.</text>
</comment>
<keyword evidence="3" id="KW-1185">Reference proteome</keyword>
<dbReference type="STRING" id="362418.IW19_12260"/>
<feature type="transmembrane region" description="Helical" evidence="1">
    <location>
        <begin position="41"/>
        <end position="60"/>
    </location>
</feature>
<feature type="transmembrane region" description="Helical" evidence="1">
    <location>
        <begin position="72"/>
        <end position="90"/>
    </location>
</feature>
<keyword evidence="1" id="KW-0812">Transmembrane</keyword>
<feature type="transmembrane region" description="Helical" evidence="1">
    <location>
        <begin position="7"/>
        <end position="29"/>
    </location>
</feature>
<dbReference type="RefSeq" id="WP_035684448.1">
    <property type="nucleotide sequence ID" value="NZ_JPRL01000001.1"/>
</dbReference>
<reference evidence="2 3" key="1">
    <citation type="submission" date="2014-07" db="EMBL/GenBank/DDBJ databases">
        <title>Genome of Flavobacterium reichenbachii LMG 25512.</title>
        <authorList>
            <person name="Stropko S.J."/>
            <person name="Pipes S.E."/>
            <person name="Newman J.D."/>
        </authorList>
    </citation>
    <scope>NUCLEOTIDE SEQUENCE [LARGE SCALE GENOMIC DNA]</scope>
    <source>
        <strain evidence="2 3">LMG 25512</strain>
    </source>
</reference>
<protein>
    <submittedName>
        <fullName evidence="2">Uncharacterized protein</fullName>
    </submittedName>
</protein>
<name>A0A085ZP91_9FLAO</name>
<accession>A0A085ZP91</accession>
<gene>
    <name evidence="2" type="ORF">IW19_12260</name>
</gene>
<dbReference type="Proteomes" id="UP000028715">
    <property type="component" value="Unassembled WGS sequence"/>
</dbReference>
<proteinExistence type="predicted"/>
<evidence type="ECO:0000256" key="1">
    <source>
        <dbReference type="SAM" id="Phobius"/>
    </source>
</evidence>
<dbReference type="AlphaFoldDB" id="A0A085ZP91"/>
<dbReference type="OrthoDB" id="1376933at2"/>
<feature type="transmembrane region" description="Helical" evidence="1">
    <location>
        <begin position="110"/>
        <end position="130"/>
    </location>
</feature>
<sequence>MNKIYNYSFLIYRTILILILPVLLTGRFLAGAAGHNPPLKITDYFTFAFIIFTAALLIVFKQIDRKKTTVKNSIRIIIVLLAVVNILFFFNTLYDIWHPRDQIFGNEETIFTVIFSLFIALLSVLVTGLIKNKI</sequence>
<organism evidence="2 3">
    <name type="scientific">Flavobacterium reichenbachii</name>
    <dbReference type="NCBI Taxonomy" id="362418"/>
    <lineage>
        <taxon>Bacteria</taxon>
        <taxon>Pseudomonadati</taxon>
        <taxon>Bacteroidota</taxon>
        <taxon>Flavobacteriia</taxon>
        <taxon>Flavobacteriales</taxon>
        <taxon>Flavobacteriaceae</taxon>
        <taxon>Flavobacterium</taxon>
    </lineage>
</organism>
<evidence type="ECO:0000313" key="3">
    <source>
        <dbReference type="Proteomes" id="UP000028715"/>
    </source>
</evidence>
<dbReference type="EMBL" id="JPRL01000001">
    <property type="protein sequence ID" value="KFF06255.1"/>
    <property type="molecule type" value="Genomic_DNA"/>
</dbReference>
<evidence type="ECO:0000313" key="2">
    <source>
        <dbReference type="EMBL" id="KFF06255.1"/>
    </source>
</evidence>
<keyword evidence="1" id="KW-1133">Transmembrane helix</keyword>
<keyword evidence="1" id="KW-0472">Membrane</keyword>